<sequence length="187" mass="20345">MGESTIRGRGVARWLAALALLLVAACGSGDAGEPPVNADDVMFVQMMVQHHRQGIEMAGVGAERATTEELKTLAAAIVSTQQSEVEMMLRWLHAWGQPITPPDGAHDHHGGLPETDRKKIAALRSAKPFEPELLRLLLAHQDGAVQMAAQEVRDGVNHEATRWAAQVQESRKAQIEQMRQLLIKVAG</sequence>
<dbReference type="PROSITE" id="PS51257">
    <property type="entry name" value="PROKAR_LIPOPROTEIN"/>
    <property type="match status" value="1"/>
</dbReference>
<dbReference type="EMBL" id="JAPNUD010000007">
    <property type="protein sequence ID" value="MDA0639882.1"/>
    <property type="molecule type" value="Genomic_DNA"/>
</dbReference>
<evidence type="ECO:0000256" key="1">
    <source>
        <dbReference type="SAM" id="SignalP"/>
    </source>
</evidence>
<evidence type="ECO:0000259" key="2">
    <source>
        <dbReference type="Pfam" id="PF03713"/>
    </source>
</evidence>
<accession>A0ABT4SRJ0</accession>
<dbReference type="InterPro" id="IPR012347">
    <property type="entry name" value="Ferritin-like"/>
</dbReference>
<evidence type="ECO:0000313" key="4">
    <source>
        <dbReference type="Proteomes" id="UP001212498"/>
    </source>
</evidence>
<dbReference type="InterPro" id="IPR005183">
    <property type="entry name" value="DUF305_CopM-like"/>
</dbReference>
<comment type="caution">
    <text evidence="3">The sequence shown here is derived from an EMBL/GenBank/DDBJ whole genome shotgun (WGS) entry which is preliminary data.</text>
</comment>
<protein>
    <submittedName>
        <fullName evidence="3">DUF305 domain-containing protein</fullName>
    </submittedName>
</protein>
<dbReference type="Proteomes" id="UP001212498">
    <property type="component" value="Unassembled WGS sequence"/>
</dbReference>
<feature type="chain" id="PRO_5045328157" evidence="1">
    <location>
        <begin position="32"/>
        <end position="187"/>
    </location>
</feature>
<name>A0ABT4SRJ0_9ACTN</name>
<keyword evidence="4" id="KW-1185">Reference proteome</keyword>
<dbReference type="PANTHER" id="PTHR36933">
    <property type="entry name" value="SLL0788 PROTEIN"/>
    <property type="match status" value="1"/>
</dbReference>
<gene>
    <name evidence="3" type="ORF">OUY24_04565</name>
</gene>
<feature type="signal peptide" evidence="1">
    <location>
        <begin position="1"/>
        <end position="31"/>
    </location>
</feature>
<organism evidence="3 4">
    <name type="scientific">Nonomuraea ferruginea</name>
    <dbReference type="NCBI Taxonomy" id="46174"/>
    <lineage>
        <taxon>Bacteria</taxon>
        <taxon>Bacillati</taxon>
        <taxon>Actinomycetota</taxon>
        <taxon>Actinomycetes</taxon>
        <taxon>Streptosporangiales</taxon>
        <taxon>Streptosporangiaceae</taxon>
        <taxon>Nonomuraea</taxon>
    </lineage>
</organism>
<keyword evidence="1" id="KW-0732">Signal</keyword>
<feature type="domain" description="DUF305" evidence="2">
    <location>
        <begin position="40"/>
        <end position="182"/>
    </location>
</feature>
<reference evidence="3 4" key="1">
    <citation type="submission" date="2022-11" db="EMBL/GenBank/DDBJ databases">
        <title>Nonomuraea corallina sp. nov., a new species of the genus Nonomuraea isolated from sea side sediment in Thai sea.</title>
        <authorList>
            <person name="Ngamcharungchit C."/>
            <person name="Matsumoto A."/>
            <person name="Suriyachadkun C."/>
            <person name="Panbangred W."/>
            <person name="Inahashi Y."/>
            <person name="Intra B."/>
        </authorList>
    </citation>
    <scope>NUCLEOTIDE SEQUENCE [LARGE SCALE GENOMIC DNA]</scope>
    <source>
        <strain evidence="3 4">DSM 43553</strain>
    </source>
</reference>
<evidence type="ECO:0000313" key="3">
    <source>
        <dbReference type="EMBL" id="MDA0639882.1"/>
    </source>
</evidence>
<proteinExistence type="predicted"/>
<dbReference type="Gene3D" id="1.20.1260.10">
    <property type="match status" value="1"/>
</dbReference>
<dbReference type="Pfam" id="PF03713">
    <property type="entry name" value="DUF305"/>
    <property type="match status" value="1"/>
</dbReference>
<dbReference type="RefSeq" id="WP_271275297.1">
    <property type="nucleotide sequence ID" value="NZ_BAABFD010000004.1"/>
</dbReference>
<dbReference type="PANTHER" id="PTHR36933:SF1">
    <property type="entry name" value="SLL0788 PROTEIN"/>
    <property type="match status" value="1"/>
</dbReference>